<sequence>MLSLIPRREFLLHQVSCNSPRPKTNSRSINSEHNIKAALLRTHQSNRIQPVISTNMLKLSIFLFALATLSHAYVTDYYPESFYSRNGGEQVIFRHRRSFAPGAPSFPFPKTPTHTEVNPHIKHGADGTTNAGASIHHVTKDYEVHGKWSKNVDGPGKSKAAWGVSGIYRL</sequence>
<name>A0ABM1NB56_NICVS</name>
<dbReference type="RefSeq" id="XP_017784056.1">
    <property type="nucleotide sequence ID" value="XM_017928567.1"/>
</dbReference>
<organism evidence="1 2">
    <name type="scientific">Nicrophorus vespilloides</name>
    <name type="common">Boreal carrion beetle</name>
    <dbReference type="NCBI Taxonomy" id="110193"/>
    <lineage>
        <taxon>Eukaryota</taxon>
        <taxon>Metazoa</taxon>
        <taxon>Ecdysozoa</taxon>
        <taxon>Arthropoda</taxon>
        <taxon>Hexapoda</taxon>
        <taxon>Insecta</taxon>
        <taxon>Pterygota</taxon>
        <taxon>Neoptera</taxon>
        <taxon>Endopterygota</taxon>
        <taxon>Coleoptera</taxon>
        <taxon>Polyphaga</taxon>
        <taxon>Staphyliniformia</taxon>
        <taxon>Silphidae</taxon>
        <taxon>Nicrophorinae</taxon>
        <taxon>Nicrophorus</taxon>
    </lineage>
</organism>
<evidence type="ECO:0000313" key="1">
    <source>
        <dbReference type="Proteomes" id="UP000695000"/>
    </source>
</evidence>
<dbReference type="Proteomes" id="UP000695000">
    <property type="component" value="Unplaced"/>
</dbReference>
<accession>A0ABM1NB56</accession>
<dbReference type="Pfam" id="PF06286">
    <property type="entry name" value="Coleoptericin"/>
    <property type="match status" value="1"/>
</dbReference>
<reference evidence="2" key="1">
    <citation type="submission" date="2025-08" db="UniProtKB">
        <authorList>
            <consortium name="RefSeq"/>
        </authorList>
    </citation>
    <scope>IDENTIFICATION</scope>
    <source>
        <tissue evidence="2">Whole Larva</tissue>
    </source>
</reference>
<dbReference type="InterPro" id="IPR009382">
    <property type="entry name" value="Coleoptericin"/>
</dbReference>
<gene>
    <name evidence="2" type="primary">LOC108567860</name>
</gene>
<protein>
    <submittedName>
        <fullName evidence="2">Holotricin-2-like</fullName>
    </submittedName>
</protein>
<dbReference type="GeneID" id="108567860"/>
<evidence type="ECO:0000313" key="2">
    <source>
        <dbReference type="RefSeq" id="XP_017784056.1"/>
    </source>
</evidence>
<keyword evidence="1" id="KW-1185">Reference proteome</keyword>
<proteinExistence type="predicted"/>